<evidence type="ECO:0000256" key="3">
    <source>
        <dbReference type="ARBA" id="ARBA00022803"/>
    </source>
</evidence>
<comment type="caution">
    <text evidence="6">The sequence shown here is derived from an EMBL/GenBank/DDBJ whole genome shotgun (WGS) entry which is preliminary data.</text>
</comment>
<dbReference type="PROSITE" id="PS50005">
    <property type="entry name" value="TPR"/>
    <property type="match status" value="1"/>
</dbReference>
<proteinExistence type="predicted"/>
<dbReference type="GO" id="GO:0046872">
    <property type="term" value="F:metal ion binding"/>
    <property type="evidence" value="ECO:0007669"/>
    <property type="project" value="UniProtKB-KW"/>
</dbReference>
<gene>
    <name evidence="6" type="ORF">DCP75_04850</name>
</gene>
<evidence type="ECO:0000313" key="6">
    <source>
        <dbReference type="EMBL" id="HAN27040.1"/>
    </source>
</evidence>
<name>A0A3C1KK01_9GAMM</name>
<feature type="domain" description="LapB rubredoxin metal binding" evidence="5">
    <location>
        <begin position="232"/>
        <end position="258"/>
    </location>
</feature>
<dbReference type="Proteomes" id="UP000259273">
    <property type="component" value="Unassembled WGS sequence"/>
</dbReference>
<evidence type="ECO:0000256" key="2">
    <source>
        <dbReference type="ARBA" id="ARBA00022737"/>
    </source>
</evidence>
<dbReference type="AlphaFoldDB" id="A0A3C1KK01"/>
<dbReference type="InterPro" id="IPR051012">
    <property type="entry name" value="CellSynth/LPSAsmb/PSIAsmb"/>
</dbReference>
<dbReference type="PANTHER" id="PTHR45586">
    <property type="entry name" value="TPR REPEAT-CONTAINING PROTEIN PA4667"/>
    <property type="match status" value="1"/>
</dbReference>
<evidence type="ECO:0000256" key="4">
    <source>
        <dbReference type="PROSITE-ProRule" id="PRU00339"/>
    </source>
</evidence>
<dbReference type="SUPFAM" id="SSF48452">
    <property type="entry name" value="TPR-like"/>
    <property type="match status" value="1"/>
</dbReference>
<evidence type="ECO:0000256" key="1">
    <source>
        <dbReference type="ARBA" id="ARBA00022723"/>
    </source>
</evidence>
<dbReference type="Pfam" id="PF18073">
    <property type="entry name" value="Zn_ribbon_LapB"/>
    <property type="match status" value="1"/>
</dbReference>
<protein>
    <submittedName>
        <fullName evidence="6">Lipopolysaccharide assembly protein LapB</fullName>
    </submittedName>
</protein>
<accession>A0A3C1KK01</accession>
<dbReference type="STRING" id="1121937.GCA_000423125_01012"/>
<reference evidence="6 7" key="1">
    <citation type="journal article" date="2018" name="Nat. Biotechnol.">
        <title>A standardized bacterial taxonomy based on genome phylogeny substantially revises the tree of life.</title>
        <authorList>
            <person name="Parks D.H."/>
            <person name="Chuvochina M."/>
            <person name="Waite D.W."/>
            <person name="Rinke C."/>
            <person name="Skarshewski A."/>
            <person name="Chaumeil P.A."/>
            <person name="Hugenholtz P."/>
        </authorList>
    </citation>
    <scope>NUCLEOTIDE SEQUENCE [LARGE SCALE GENOMIC DNA]</scope>
    <source>
        <strain evidence="6">UBA9158</strain>
    </source>
</reference>
<keyword evidence="1" id="KW-0479">Metal-binding</keyword>
<feature type="non-terminal residue" evidence="6">
    <location>
        <position position="1"/>
    </location>
</feature>
<dbReference type="Gene3D" id="1.25.40.10">
    <property type="entry name" value="Tetratricopeptide repeat domain"/>
    <property type="match status" value="1"/>
</dbReference>
<dbReference type="InterPro" id="IPR011990">
    <property type="entry name" value="TPR-like_helical_dom_sf"/>
</dbReference>
<keyword evidence="3 4" id="KW-0802">TPR repeat</keyword>
<sequence length="266" mass="29239">PEQRRASRRHLLDIFQSQREWAQAVDVATALLPRKSLLGPTPPAPSGASRQPVAVALAHYHCELAAEMLEQGDLQEARKQLQQALHHDRRCVRASLMLGELECQAGQYKAAIKALRKVQQQDPDYIPETVPALHEAYSQLGDTTPLRQYLQECLQSSPATGLVVAVADDVRATQGDQAAMEFLSGQLAKSPSLGGLSRLIELQAANTEGSVRENLAALQKLVARLLAERPSYRCGHCGFAGRQLHWFCPGCKHWGTVKSIRGNRVD</sequence>
<evidence type="ECO:0000313" key="7">
    <source>
        <dbReference type="Proteomes" id="UP000259273"/>
    </source>
</evidence>
<organism evidence="6 7">
    <name type="scientific">Haliea salexigens</name>
    <dbReference type="NCBI Taxonomy" id="287487"/>
    <lineage>
        <taxon>Bacteria</taxon>
        <taxon>Pseudomonadati</taxon>
        <taxon>Pseudomonadota</taxon>
        <taxon>Gammaproteobacteria</taxon>
        <taxon>Cellvibrionales</taxon>
        <taxon>Halieaceae</taxon>
        <taxon>Haliea</taxon>
    </lineage>
</organism>
<dbReference type="PANTHER" id="PTHR45586:SF1">
    <property type="entry name" value="LIPOPOLYSACCHARIDE ASSEMBLY PROTEIN B"/>
    <property type="match status" value="1"/>
</dbReference>
<evidence type="ECO:0000259" key="5">
    <source>
        <dbReference type="Pfam" id="PF18073"/>
    </source>
</evidence>
<feature type="repeat" description="TPR" evidence="4">
    <location>
        <begin position="92"/>
        <end position="125"/>
    </location>
</feature>
<dbReference type="InterPro" id="IPR041166">
    <property type="entry name" value="Rubredoxin_2"/>
</dbReference>
<dbReference type="SMART" id="SM00028">
    <property type="entry name" value="TPR"/>
    <property type="match status" value="2"/>
</dbReference>
<dbReference type="EMBL" id="DMND01000071">
    <property type="protein sequence ID" value="HAN27040.1"/>
    <property type="molecule type" value="Genomic_DNA"/>
</dbReference>
<dbReference type="InterPro" id="IPR019734">
    <property type="entry name" value="TPR_rpt"/>
</dbReference>
<keyword evidence="2" id="KW-0677">Repeat</keyword>
<dbReference type="Pfam" id="PF13432">
    <property type="entry name" value="TPR_16"/>
    <property type="match status" value="1"/>
</dbReference>